<organism evidence="1 2">
    <name type="scientific">Methanobrevibacter arboriphilus</name>
    <dbReference type="NCBI Taxonomy" id="39441"/>
    <lineage>
        <taxon>Archaea</taxon>
        <taxon>Methanobacteriati</taxon>
        <taxon>Methanobacteriota</taxon>
        <taxon>Methanomada group</taxon>
        <taxon>Methanobacteria</taxon>
        <taxon>Methanobacteriales</taxon>
        <taxon>Methanobacteriaceae</taxon>
        <taxon>Methanobrevibacter</taxon>
    </lineage>
</organism>
<sequence>MPPKSKVEKSPHFNEILDMIEKSISPRHISDYLKNEYNESISHTAINNFVKKIKSKTASEYYKQQKVKEKDKKSKVDEVVDKELANKEAIDDVVNKGVSDLDALDTIISEAENVGLDIDSLYVEEGPRGGIVTSQADIVKIQILVKRLGIDAIKAKAMILKDSPEPPDINVNINDLNNFFKKQREIAIEKATEEK</sequence>
<dbReference type="Proteomes" id="UP000825015">
    <property type="component" value="Chromosome"/>
</dbReference>
<evidence type="ECO:0000313" key="2">
    <source>
        <dbReference type="Proteomes" id="UP000825015"/>
    </source>
</evidence>
<proteinExistence type="predicted"/>
<name>A0ACA8R2K1_METAZ</name>
<keyword evidence="2" id="KW-1185">Reference proteome</keyword>
<protein>
    <submittedName>
        <fullName evidence="1">Uncharacterized protein</fullName>
    </submittedName>
</protein>
<evidence type="ECO:0000313" key="1">
    <source>
        <dbReference type="EMBL" id="BBL61517.1"/>
    </source>
</evidence>
<dbReference type="EMBL" id="AP019779">
    <property type="protein sequence ID" value="BBL61517.1"/>
    <property type="molecule type" value="Genomic_DNA"/>
</dbReference>
<reference evidence="1" key="1">
    <citation type="submission" date="2019-06" db="EMBL/GenBank/DDBJ databases">
        <title>Complete genome sequence of Methanobrevibacter arboriphilus strain SA.</title>
        <authorList>
            <person name="Asakawa S."/>
        </authorList>
    </citation>
    <scope>NUCLEOTIDE SEQUENCE</scope>
    <source>
        <strain evidence="1">SA</strain>
    </source>
</reference>
<accession>A0ACA8R2K1</accession>
<gene>
    <name evidence="1" type="ORF">MarbSA_05570</name>
</gene>